<dbReference type="SUPFAM" id="SSF57184">
    <property type="entry name" value="Growth factor receptor domain"/>
    <property type="match status" value="1"/>
</dbReference>
<feature type="region of interest" description="Disordered" evidence="5">
    <location>
        <begin position="391"/>
        <end position="415"/>
    </location>
</feature>
<dbReference type="InterPro" id="IPR000742">
    <property type="entry name" value="EGF"/>
</dbReference>
<evidence type="ECO:0000256" key="6">
    <source>
        <dbReference type="SAM" id="Phobius"/>
    </source>
</evidence>
<feature type="compositionally biased region" description="Basic and acidic residues" evidence="5">
    <location>
        <begin position="39"/>
        <end position="51"/>
    </location>
</feature>
<dbReference type="Pfam" id="PF07645">
    <property type="entry name" value="EGF_CA"/>
    <property type="match status" value="1"/>
</dbReference>
<keyword evidence="1 4" id="KW-0245">EGF-like domain</keyword>
<evidence type="ECO:0000256" key="3">
    <source>
        <dbReference type="ARBA" id="ARBA00023157"/>
    </source>
</evidence>
<dbReference type="Gene3D" id="2.10.25.10">
    <property type="entry name" value="Laminin"/>
    <property type="match status" value="1"/>
</dbReference>
<keyword evidence="3" id="KW-1015">Disulfide bond</keyword>
<evidence type="ECO:0000256" key="2">
    <source>
        <dbReference type="ARBA" id="ARBA00022737"/>
    </source>
</evidence>
<feature type="compositionally biased region" description="Basic and acidic residues" evidence="5">
    <location>
        <begin position="529"/>
        <end position="541"/>
    </location>
</feature>
<evidence type="ECO:0000256" key="4">
    <source>
        <dbReference type="PROSITE-ProRule" id="PRU00076"/>
    </source>
</evidence>
<dbReference type="PANTHER" id="PTHR24034">
    <property type="entry name" value="EGF-LIKE DOMAIN-CONTAINING PROTEIN"/>
    <property type="match status" value="1"/>
</dbReference>
<keyword evidence="6" id="KW-0472">Membrane</keyword>
<evidence type="ECO:0000256" key="1">
    <source>
        <dbReference type="ARBA" id="ARBA00022536"/>
    </source>
</evidence>
<feature type="compositionally biased region" description="Polar residues" evidence="5">
    <location>
        <begin position="669"/>
        <end position="685"/>
    </location>
</feature>
<dbReference type="EMBL" id="VUJU01000030">
    <property type="protein sequence ID" value="KAF0773789.1"/>
    <property type="molecule type" value="Genomic_DNA"/>
</dbReference>
<dbReference type="PROSITE" id="PS50024">
    <property type="entry name" value="SEA"/>
    <property type="match status" value="1"/>
</dbReference>
<keyword evidence="6" id="KW-1133">Transmembrane helix</keyword>
<evidence type="ECO:0000313" key="10">
    <source>
        <dbReference type="Proteomes" id="UP000478052"/>
    </source>
</evidence>
<dbReference type="PROSITE" id="PS01187">
    <property type="entry name" value="EGF_CA"/>
    <property type="match status" value="1"/>
</dbReference>
<dbReference type="InterPro" id="IPR000152">
    <property type="entry name" value="EGF-type_Asp/Asn_hydroxyl_site"/>
</dbReference>
<feature type="compositionally biased region" description="Pro residues" evidence="5">
    <location>
        <begin position="694"/>
        <end position="704"/>
    </location>
</feature>
<feature type="compositionally biased region" description="Polar residues" evidence="5">
    <location>
        <begin position="344"/>
        <end position="364"/>
    </location>
</feature>
<dbReference type="OrthoDB" id="2015116at2759"/>
<dbReference type="SMART" id="SM00179">
    <property type="entry name" value="EGF_CA"/>
    <property type="match status" value="1"/>
</dbReference>
<evidence type="ECO:0000259" key="8">
    <source>
        <dbReference type="PROSITE" id="PS50026"/>
    </source>
</evidence>
<feature type="region of interest" description="Disordered" evidence="5">
    <location>
        <begin position="1100"/>
        <end position="1134"/>
    </location>
</feature>
<feature type="compositionally biased region" description="Low complexity" evidence="5">
    <location>
        <begin position="240"/>
        <end position="273"/>
    </location>
</feature>
<name>A0A6G0ZR20_APHCR</name>
<proteinExistence type="predicted"/>
<feature type="region of interest" description="Disordered" evidence="5">
    <location>
        <begin position="239"/>
        <end position="374"/>
    </location>
</feature>
<protein>
    <submittedName>
        <fullName evidence="9">Formin-like protein 20</fullName>
    </submittedName>
</protein>
<keyword evidence="2" id="KW-0677">Repeat</keyword>
<dbReference type="PROSITE" id="PS00022">
    <property type="entry name" value="EGF_1"/>
    <property type="match status" value="1"/>
</dbReference>
<feature type="compositionally biased region" description="Low complexity" evidence="5">
    <location>
        <begin position="75"/>
        <end position="87"/>
    </location>
</feature>
<dbReference type="InterPro" id="IPR018097">
    <property type="entry name" value="EGF_Ca-bd_CS"/>
</dbReference>
<evidence type="ECO:0000259" key="7">
    <source>
        <dbReference type="PROSITE" id="PS50024"/>
    </source>
</evidence>
<dbReference type="PROSITE" id="PS50026">
    <property type="entry name" value="EGF_3"/>
    <property type="match status" value="1"/>
</dbReference>
<feature type="compositionally biased region" description="Low complexity" evidence="5">
    <location>
        <begin position="154"/>
        <end position="172"/>
    </location>
</feature>
<evidence type="ECO:0000313" key="9">
    <source>
        <dbReference type="EMBL" id="KAF0773789.1"/>
    </source>
</evidence>
<dbReference type="AlphaFoldDB" id="A0A6G0ZR20"/>
<dbReference type="Proteomes" id="UP000478052">
    <property type="component" value="Unassembled WGS sequence"/>
</dbReference>
<organism evidence="9 10">
    <name type="scientific">Aphis craccivora</name>
    <name type="common">Cowpea aphid</name>
    <dbReference type="NCBI Taxonomy" id="307492"/>
    <lineage>
        <taxon>Eukaryota</taxon>
        <taxon>Metazoa</taxon>
        <taxon>Ecdysozoa</taxon>
        <taxon>Arthropoda</taxon>
        <taxon>Hexapoda</taxon>
        <taxon>Insecta</taxon>
        <taxon>Pterygota</taxon>
        <taxon>Neoptera</taxon>
        <taxon>Paraneoptera</taxon>
        <taxon>Hemiptera</taxon>
        <taxon>Sternorrhyncha</taxon>
        <taxon>Aphidomorpha</taxon>
        <taxon>Aphidoidea</taxon>
        <taxon>Aphididae</taxon>
        <taxon>Aphidini</taxon>
        <taxon>Aphis</taxon>
        <taxon>Aphis</taxon>
    </lineage>
</organism>
<reference evidence="9 10" key="1">
    <citation type="submission" date="2019-08" db="EMBL/GenBank/DDBJ databases">
        <title>Whole genome of Aphis craccivora.</title>
        <authorList>
            <person name="Voronova N.V."/>
            <person name="Shulinski R.S."/>
            <person name="Bandarenka Y.V."/>
            <person name="Zhorov D.G."/>
            <person name="Warner D."/>
        </authorList>
    </citation>
    <scope>NUCLEOTIDE SEQUENCE [LARGE SCALE GENOMIC DNA]</scope>
    <source>
        <strain evidence="9">180601</strain>
        <tissue evidence="9">Whole Body</tissue>
    </source>
</reference>
<dbReference type="InterPro" id="IPR000082">
    <property type="entry name" value="SEA_dom"/>
</dbReference>
<feature type="region of interest" description="Disordered" evidence="5">
    <location>
        <begin position="73"/>
        <end position="101"/>
    </location>
</feature>
<dbReference type="FunFam" id="2.10.25.10:FF:000672">
    <property type="entry name" value="Uncharacterized protein, isoform C"/>
    <property type="match status" value="1"/>
</dbReference>
<feature type="region of interest" description="Disordered" evidence="5">
    <location>
        <begin position="39"/>
        <end position="60"/>
    </location>
</feature>
<keyword evidence="10" id="KW-1185">Reference proteome</keyword>
<feature type="region of interest" description="Disordered" evidence="5">
    <location>
        <begin position="201"/>
        <end position="226"/>
    </location>
</feature>
<gene>
    <name evidence="9" type="ORF">FWK35_00000112</name>
</gene>
<feature type="domain" description="SEA" evidence="7">
    <location>
        <begin position="767"/>
        <end position="892"/>
    </location>
</feature>
<comment type="caution">
    <text evidence="4">Lacks conserved residue(s) required for the propagation of feature annotation.</text>
</comment>
<feature type="transmembrane region" description="Helical" evidence="6">
    <location>
        <begin position="987"/>
        <end position="1012"/>
    </location>
</feature>
<keyword evidence="6" id="KW-0812">Transmembrane</keyword>
<dbReference type="SMART" id="SM00181">
    <property type="entry name" value="EGF"/>
    <property type="match status" value="3"/>
</dbReference>
<dbReference type="CDD" id="cd00054">
    <property type="entry name" value="EGF_CA"/>
    <property type="match status" value="1"/>
</dbReference>
<feature type="region of interest" description="Disordered" evidence="5">
    <location>
        <begin position="663"/>
        <end position="720"/>
    </location>
</feature>
<dbReference type="PANTHER" id="PTHR24034:SF89">
    <property type="entry name" value="COMPLEMENT COMPONENT C1Q RECEPTOR"/>
    <property type="match status" value="1"/>
</dbReference>
<dbReference type="SUPFAM" id="SSF82671">
    <property type="entry name" value="SEA domain"/>
    <property type="match status" value="1"/>
</dbReference>
<dbReference type="InterPro" id="IPR009030">
    <property type="entry name" value="Growth_fac_rcpt_cys_sf"/>
</dbReference>
<feature type="compositionally biased region" description="Pro residues" evidence="5">
    <location>
        <begin position="279"/>
        <end position="301"/>
    </location>
</feature>
<comment type="caution">
    <text evidence="9">The sequence shown here is derived from an EMBL/GenBank/DDBJ whole genome shotgun (WGS) entry which is preliminary data.</text>
</comment>
<dbReference type="InterPro" id="IPR050751">
    <property type="entry name" value="ECM_structural_protein"/>
</dbReference>
<dbReference type="InterPro" id="IPR036364">
    <property type="entry name" value="SEA_dom_sf"/>
</dbReference>
<dbReference type="Pfam" id="PF01390">
    <property type="entry name" value="SEA"/>
    <property type="match status" value="1"/>
</dbReference>
<evidence type="ECO:0000256" key="5">
    <source>
        <dbReference type="SAM" id="MobiDB-lite"/>
    </source>
</evidence>
<dbReference type="Gene3D" id="3.30.70.960">
    <property type="entry name" value="SEA domain"/>
    <property type="match status" value="1"/>
</dbReference>
<dbReference type="GO" id="GO:0005509">
    <property type="term" value="F:calcium ion binding"/>
    <property type="evidence" value="ECO:0007669"/>
    <property type="project" value="InterPro"/>
</dbReference>
<feature type="region of interest" description="Disordered" evidence="5">
    <location>
        <begin position="133"/>
        <end position="186"/>
    </location>
</feature>
<accession>A0A6G0ZR20</accession>
<feature type="compositionally biased region" description="Low complexity" evidence="5">
    <location>
        <begin position="455"/>
        <end position="502"/>
    </location>
</feature>
<sequence length="1230" mass="133400">MTSSHIHVQIVCVSGVASGENDSSGRSSDEVVRVVRRRHLDEATKTGHESNEIDDDQHRRRVDMSLTRAEEFKSTAAATMPQTEAAAMLDGGGGGDDDDSRLIASSAVQQQPTADEQTSQSQYYYEYVGPTKIGSGEAKRASSRGRSLVPTEPDTAAQQSQQRRQQQQTDAAPVTDRQQIRKAGNSDMEDILDGFVKLLNGQPGQAGYRQPIKTRINNRGPPRISDASVVLEPPAFVPMPQHQHQHQPQPQQQQQHQHQQQQQQHQQQQLQPQNKPKDPPPYPFDVPQPVVRPLPPQPPSLVKPFLTGVPLPEQLVPTDGGGGGDDDDGDLSPPSLHYEDDVSSHLQPPSSSRRPVQHLQTAKPQQEYDLFAGHGPSTAFRPVENATEKFPVDAPSSLSPPVASDRPVAAEKTTTTDKPWSAIDINATRVIGLQVSKIVDHLTSPVVPASPIGVTTDHAAAPTTTTTTTTTTTATSTTAATTSTSTAGTSTAAESASTTTAARPEPTSAGEHVTGVGSAVVVLEPSTSEEPHRDDAHKPTDNKLSSKPTPPVKKTPQQSEGFPYYSRPGIVLDDPEFKPHIGGQRRPIQVQVPSKGDVFDIMVSAIQGPGDKPAMLSPDEISPSGVGKGEVSVITSAEANQQFVSIDGKRTYINLFGSAEPTAVAPQSIKPTSAASGSYSVSQVLQPHGASSPPGSPAPSPPIGGKPSAPAWKRPTHPPVRIDTCIVGDDTTCDAAQHERCRTELGVSSCLCRPGYSRRKHRDPCHRIVSIVFSLRVDRLYDNKITWTEKYKDSESQEYQQLEHEAVRAIDSAFSMTPFSDTFVGVKINNVYMSKTTPGMPVMVNATVQLTENAEHLRSSVKQDVQKQLTGALQRRNNNVGTSGLWVDSPAGAISQLHDLDECNSPELNDCHPLGKCTNVFGTFQCACPDGYRDPWIGNAQRSGRTCETCDPGQCNLRGECFFQAGQPVCKCSGSFYGSQCEIDGEVLSVAVGSSVAAISIIVLTLVCLCAWSRRWNKEQKVGSPVFGYMPTGGSTVKTPVIGGPPYQVSIEDRMRWAQIADAMAHANHYAPEPVNGTMRSNMFGYAGAPMPLPRLRPPGTSTISHAFRTPESSTSEEEDRTDLLGRSFQTSSRPKSRSSLAVTFNVLLTVTINWLSTKKCRTVLLRRSWGHLPFLEQIIEPRTETRRIRNQSGIYYDVDYEQQQGEMTFSPGCIPLSTYTIGSRSNYYR</sequence>
<dbReference type="InterPro" id="IPR001881">
    <property type="entry name" value="EGF-like_Ca-bd_dom"/>
</dbReference>
<dbReference type="InterPro" id="IPR049883">
    <property type="entry name" value="NOTCH1_EGF-like"/>
</dbReference>
<feature type="region of interest" description="Disordered" evidence="5">
    <location>
        <begin position="446"/>
        <end position="564"/>
    </location>
</feature>
<feature type="domain" description="EGF-like" evidence="8">
    <location>
        <begin position="899"/>
        <end position="938"/>
    </location>
</feature>
<dbReference type="PROSITE" id="PS00010">
    <property type="entry name" value="ASX_HYDROXYL"/>
    <property type="match status" value="1"/>
</dbReference>